<dbReference type="Proteomes" id="UP000694557">
    <property type="component" value="Unassembled WGS sequence"/>
</dbReference>
<reference evidence="4" key="1">
    <citation type="submission" date="2025-08" db="UniProtKB">
        <authorList>
            <consortium name="Ensembl"/>
        </authorList>
    </citation>
    <scope>IDENTIFICATION</scope>
</reference>
<organism evidence="4 5">
    <name type="scientific">Oncorhynchus kisutch</name>
    <name type="common">Coho salmon</name>
    <name type="synonym">Salmo kisutch</name>
    <dbReference type="NCBI Taxonomy" id="8019"/>
    <lineage>
        <taxon>Eukaryota</taxon>
        <taxon>Metazoa</taxon>
        <taxon>Chordata</taxon>
        <taxon>Craniata</taxon>
        <taxon>Vertebrata</taxon>
        <taxon>Euteleostomi</taxon>
        <taxon>Actinopterygii</taxon>
        <taxon>Neopterygii</taxon>
        <taxon>Teleostei</taxon>
        <taxon>Protacanthopterygii</taxon>
        <taxon>Salmoniformes</taxon>
        <taxon>Salmonidae</taxon>
        <taxon>Salmoninae</taxon>
        <taxon>Oncorhynchus</taxon>
    </lineage>
</organism>
<keyword evidence="5" id="KW-1185">Reference proteome</keyword>
<accession>A0A8C7L5F4</accession>
<dbReference type="AlphaFoldDB" id="A0A8C7L5F4"/>
<feature type="chain" id="PRO_5034190465" description="Cadherin N-terminal domain-containing protein" evidence="2">
    <location>
        <begin position="30"/>
        <end position="81"/>
    </location>
</feature>
<evidence type="ECO:0000313" key="5">
    <source>
        <dbReference type="Proteomes" id="UP000694557"/>
    </source>
</evidence>
<dbReference type="GeneTree" id="ENSGT00940000178344"/>
<feature type="signal peptide" evidence="2">
    <location>
        <begin position="1"/>
        <end position="29"/>
    </location>
</feature>
<dbReference type="Ensembl" id="ENSOKIT00005118916.1">
    <property type="protein sequence ID" value="ENSOKIP00005111060.1"/>
    <property type="gene ID" value="ENSOKIG00005048428.1"/>
</dbReference>
<dbReference type="Gene3D" id="2.60.40.60">
    <property type="entry name" value="Cadherins"/>
    <property type="match status" value="1"/>
</dbReference>
<evidence type="ECO:0000256" key="2">
    <source>
        <dbReference type="SAM" id="SignalP"/>
    </source>
</evidence>
<proteinExistence type="predicted"/>
<evidence type="ECO:0000259" key="3">
    <source>
        <dbReference type="Pfam" id="PF08266"/>
    </source>
</evidence>
<dbReference type="Pfam" id="PF08266">
    <property type="entry name" value="Cadherin_2"/>
    <property type="match status" value="1"/>
</dbReference>
<keyword evidence="1" id="KW-0325">Glycoprotein</keyword>
<feature type="domain" description="Cadherin N-terminal" evidence="3">
    <location>
        <begin position="30"/>
        <end position="73"/>
    </location>
</feature>
<protein>
    <recommendedName>
        <fullName evidence="3">Cadherin N-terminal domain-containing protein</fullName>
    </recommendedName>
</protein>
<evidence type="ECO:0000256" key="1">
    <source>
        <dbReference type="ARBA" id="ARBA00023180"/>
    </source>
</evidence>
<dbReference type="InterPro" id="IPR013164">
    <property type="entry name" value="Cadherin_N"/>
</dbReference>
<evidence type="ECO:0000313" key="4">
    <source>
        <dbReference type="Ensembl" id="ENSOKIP00005111060.1"/>
    </source>
</evidence>
<sequence length="81" mass="9010">MAGLFTVSITDFLSFLCVVLLSLFNWSAAQISYSVSEEVDKGTFVGNLAKDLNLNVQELEPRGLRIVSGQKHDDVNIYCIR</sequence>
<reference evidence="4" key="2">
    <citation type="submission" date="2025-09" db="UniProtKB">
        <authorList>
            <consortium name="Ensembl"/>
        </authorList>
    </citation>
    <scope>IDENTIFICATION</scope>
</reference>
<keyword evidence="2" id="KW-0732">Signal</keyword>
<name>A0A8C7L5F4_ONCKI</name>